<sequence length="71" mass="8139">MINTVIYNVMLRYTHLIQQHTFSSNIRTLARDIKTLNKKIKIQFLSGKSGDYGSVFFSLKAYVWSRQPGGG</sequence>
<dbReference type="EMBL" id="GBXM01000787">
    <property type="protein sequence ID" value="JAI07791.1"/>
    <property type="molecule type" value="Transcribed_RNA"/>
</dbReference>
<proteinExistence type="predicted"/>
<name>A0A0E9Y131_ANGAN</name>
<evidence type="ECO:0000313" key="1">
    <source>
        <dbReference type="EMBL" id="JAI07791.1"/>
    </source>
</evidence>
<accession>A0A0E9Y131</accession>
<protein>
    <submittedName>
        <fullName evidence="1">Uncharacterized protein</fullName>
    </submittedName>
</protein>
<dbReference type="AlphaFoldDB" id="A0A0E9Y131"/>
<reference evidence="1" key="2">
    <citation type="journal article" date="2015" name="Fish Shellfish Immunol.">
        <title>Early steps in the European eel (Anguilla anguilla)-Vibrio vulnificus interaction in the gills: Role of the RtxA13 toxin.</title>
        <authorList>
            <person name="Callol A."/>
            <person name="Pajuelo D."/>
            <person name="Ebbesson L."/>
            <person name="Teles M."/>
            <person name="MacKenzie S."/>
            <person name="Amaro C."/>
        </authorList>
    </citation>
    <scope>NUCLEOTIDE SEQUENCE</scope>
</reference>
<reference evidence="1" key="1">
    <citation type="submission" date="2014-11" db="EMBL/GenBank/DDBJ databases">
        <authorList>
            <person name="Amaro Gonzalez C."/>
        </authorList>
    </citation>
    <scope>NUCLEOTIDE SEQUENCE</scope>
</reference>
<organism evidence="1">
    <name type="scientific">Anguilla anguilla</name>
    <name type="common">European freshwater eel</name>
    <name type="synonym">Muraena anguilla</name>
    <dbReference type="NCBI Taxonomy" id="7936"/>
    <lineage>
        <taxon>Eukaryota</taxon>
        <taxon>Metazoa</taxon>
        <taxon>Chordata</taxon>
        <taxon>Craniata</taxon>
        <taxon>Vertebrata</taxon>
        <taxon>Euteleostomi</taxon>
        <taxon>Actinopterygii</taxon>
        <taxon>Neopterygii</taxon>
        <taxon>Teleostei</taxon>
        <taxon>Anguilliformes</taxon>
        <taxon>Anguillidae</taxon>
        <taxon>Anguilla</taxon>
    </lineage>
</organism>